<dbReference type="SUPFAM" id="SSF55315">
    <property type="entry name" value="L30e-like"/>
    <property type="match status" value="1"/>
</dbReference>
<dbReference type="SUPFAM" id="SSF75217">
    <property type="entry name" value="alpha/beta knot"/>
    <property type="match status" value="1"/>
</dbReference>
<proteinExistence type="predicted"/>
<evidence type="ECO:0000313" key="5">
    <source>
        <dbReference type="EMBL" id="ODS01919.1"/>
    </source>
</evidence>
<evidence type="ECO:0000256" key="2">
    <source>
        <dbReference type="ARBA" id="ARBA00022679"/>
    </source>
</evidence>
<gene>
    <name evidence="5" type="ORF">AUC69_04805</name>
</gene>
<feature type="domain" description="RNA 2-O ribose methyltransferase substrate binding" evidence="4">
    <location>
        <begin position="33"/>
        <end position="106"/>
    </location>
</feature>
<keyword evidence="1" id="KW-0489">Methyltransferase</keyword>
<dbReference type="Gene3D" id="3.40.1280.10">
    <property type="match status" value="1"/>
</dbReference>
<dbReference type="InterPro" id="IPR004441">
    <property type="entry name" value="rRNA_MeTrfase_TrmH"/>
</dbReference>
<comment type="caution">
    <text evidence="5">The sequence shown here is derived from an EMBL/GenBank/DDBJ whole genome shotgun (WGS) entry which is preliminary data.</text>
</comment>
<keyword evidence="2" id="KW-0808">Transferase</keyword>
<organism evidence="5 6">
    <name type="scientific">Methyloceanibacter superfactus</name>
    <dbReference type="NCBI Taxonomy" id="1774969"/>
    <lineage>
        <taxon>Bacteria</taxon>
        <taxon>Pseudomonadati</taxon>
        <taxon>Pseudomonadota</taxon>
        <taxon>Alphaproteobacteria</taxon>
        <taxon>Hyphomicrobiales</taxon>
        <taxon>Hyphomicrobiaceae</taxon>
        <taxon>Methyloceanibacter</taxon>
    </lineage>
</organism>
<dbReference type="Pfam" id="PF00588">
    <property type="entry name" value="SpoU_methylase"/>
    <property type="match status" value="1"/>
</dbReference>
<evidence type="ECO:0000313" key="6">
    <source>
        <dbReference type="Proteomes" id="UP000094472"/>
    </source>
</evidence>
<reference evidence="5 6" key="1">
    <citation type="journal article" date="2016" name="Environ. Microbiol.">
        <title>New Methyloceanibacter diversity from North Sea sediments includes methanotroph containing solely the soluble methane monooxygenase.</title>
        <authorList>
            <person name="Vekeman B."/>
            <person name="Kerckhof F.M."/>
            <person name="Cremers G."/>
            <person name="de Vos P."/>
            <person name="Vandamme P."/>
            <person name="Boon N."/>
            <person name="Op den Camp H.J."/>
            <person name="Heylen K."/>
        </authorList>
    </citation>
    <scope>NUCLEOTIDE SEQUENCE [LARGE SCALE GENOMIC DNA]</scope>
    <source>
        <strain evidence="5 6">R-67175</strain>
    </source>
</reference>
<dbReference type="GO" id="GO:0006396">
    <property type="term" value="P:RNA processing"/>
    <property type="evidence" value="ECO:0007669"/>
    <property type="project" value="InterPro"/>
</dbReference>
<dbReference type="Gene3D" id="3.30.1330.30">
    <property type="match status" value="1"/>
</dbReference>
<dbReference type="AlphaFoldDB" id="A0A1E3W7Y5"/>
<accession>A0A1E3W7Y5</accession>
<name>A0A1E3W7Y5_9HYPH</name>
<dbReference type="InterPro" id="IPR001537">
    <property type="entry name" value="SpoU_MeTrfase"/>
</dbReference>
<dbReference type="EMBL" id="LPWF01000003">
    <property type="protein sequence ID" value="ODS01919.1"/>
    <property type="molecule type" value="Genomic_DNA"/>
</dbReference>
<dbReference type="PANTHER" id="PTHR46429:SF1">
    <property type="entry name" value="23S RRNA (GUANOSINE-2'-O-)-METHYLTRANSFERASE RLMB"/>
    <property type="match status" value="1"/>
</dbReference>
<sequence>MRRQKPSHSKPFTQAPRGKPRHSGRSADTARILIFGLHAVEAALGNPDRPVLRLLATDNAAHRLAPLIAKRKLTPEPATPKDLDRLLGPDTVHQGVALEAGPLEPIGLDDVDTNGTLLVLDQVTDPHNVGAALRSAAAFGASGLVLTERHSPPLSGVLAKAQRALDLVPIVLVKNLSQAAHTELGERGVLRIGLAEDGDEPLEATRLTQPLALVLGAEGKGLRHLTRERCDRICRISTTSALASLNVSNAAAIAMHWASLKARGTE</sequence>
<dbReference type="InterPro" id="IPR029028">
    <property type="entry name" value="Alpha/beta_knot_MTases"/>
</dbReference>
<dbReference type="Pfam" id="PF08032">
    <property type="entry name" value="SpoU_sub_bind"/>
    <property type="match status" value="1"/>
</dbReference>
<evidence type="ECO:0000256" key="1">
    <source>
        <dbReference type="ARBA" id="ARBA00022603"/>
    </source>
</evidence>
<dbReference type="Proteomes" id="UP000094472">
    <property type="component" value="Unassembled WGS sequence"/>
</dbReference>
<dbReference type="GO" id="GO:0008173">
    <property type="term" value="F:RNA methyltransferase activity"/>
    <property type="evidence" value="ECO:0007669"/>
    <property type="project" value="InterPro"/>
</dbReference>
<dbReference type="InterPro" id="IPR029026">
    <property type="entry name" value="tRNA_m1G_MTases_N"/>
</dbReference>
<dbReference type="PANTHER" id="PTHR46429">
    <property type="entry name" value="23S RRNA (GUANOSINE-2'-O-)-METHYLTRANSFERASE RLMB"/>
    <property type="match status" value="1"/>
</dbReference>
<dbReference type="OrthoDB" id="9785673at2"/>
<dbReference type="GO" id="GO:0003723">
    <property type="term" value="F:RNA binding"/>
    <property type="evidence" value="ECO:0007669"/>
    <property type="project" value="InterPro"/>
</dbReference>
<dbReference type="SMART" id="SM00967">
    <property type="entry name" value="SpoU_sub_bind"/>
    <property type="match status" value="1"/>
</dbReference>
<dbReference type="GO" id="GO:0005829">
    <property type="term" value="C:cytosol"/>
    <property type="evidence" value="ECO:0007669"/>
    <property type="project" value="TreeGrafter"/>
</dbReference>
<dbReference type="STRING" id="1774969.AUC69_04805"/>
<keyword evidence="6" id="KW-1185">Reference proteome</keyword>
<dbReference type="GO" id="GO:0032259">
    <property type="term" value="P:methylation"/>
    <property type="evidence" value="ECO:0007669"/>
    <property type="project" value="UniProtKB-KW"/>
</dbReference>
<protein>
    <recommendedName>
        <fullName evidence="4">RNA 2-O ribose methyltransferase substrate binding domain-containing protein</fullName>
    </recommendedName>
</protein>
<dbReference type="InterPro" id="IPR013123">
    <property type="entry name" value="SpoU_subst-bd"/>
</dbReference>
<feature type="region of interest" description="Disordered" evidence="3">
    <location>
        <begin position="1"/>
        <end position="26"/>
    </location>
</feature>
<evidence type="ECO:0000256" key="3">
    <source>
        <dbReference type="SAM" id="MobiDB-lite"/>
    </source>
</evidence>
<dbReference type="RefSeq" id="WP_069440478.1">
    <property type="nucleotide sequence ID" value="NZ_LPWF01000003.1"/>
</dbReference>
<evidence type="ECO:0000259" key="4">
    <source>
        <dbReference type="SMART" id="SM00967"/>
    </source>
</evidence>
<dbReference type="InterPro" id="IPR029064">
    <property type="entry name" value="Ribosomal_eL30-like_sf"/>
</dbReference>
<dbReference type="CDD" id="cd18103">
    <property type="entry name" value="SpoU-like_RlmB"/>
    <property type="match status" value="1"/>
</dbReference>